<evidence type="ECO:0000256" key="1">
    <source>
        <dbReference type="ARBA" id="ARBA00006914"/>
    </source>
</evidence>
<comment type="similarity">
    <text evidence="1 4">Belongs to the AAA ATPase family.</text>
</comment>
<dbReference type="Pfam" id="PF00004">
    <property type="entry name" value="AAA"/>
    <property type="match status" value="1"/>
</dbReference>
<dbReference type="InParanoid" id="A0A0B2UIS5"/>
<dbReference type="STRING" id="1354746.A0A0B2UIS5"/>
<dbReference type="InterPro" id="IPR015415">
    <property type="entry name" value="Spast_Vps4_C"/>
</dbReference>
<dbReference type="PROSITE" id="PS00674">
    <property type="entry name" value="AAA"/>
    <property type="match status" value="1"/>
</dbReference>
<dbReference type="GeneID" id="26262609"/>
<keyword evidence="7" id="KW-1185">Reference proteome</keyword>
<protein>
    <submittedName>
        <fullName evidence="6">Putative AAA+ class ATPase</fullName>
    </submittedName>
</protein>
<evidence type="ECO:0000256" key="2">
    <source>
        <dbReference type="ARBA" id="ARBA00022741"/>
    </source>
</evidence>
<dbReference type="PANTHER" id="PTHR23074">
    <property type="entry name" value="AAA DOMAIN-CONTAINING"/>
    <property type="match status" value="1"/>
</dbReference>
<keyword evidence="2 4" id="KW-0547">Nucleotide-binding</keyword>
<dbReference type="VEuPathDB" id="MicrosporidiaDB:M896_120920"/>
<dbReference type="InterPro" id="IPR003960">
    <property type="entry name" value="ATPase_AAA_CS"/>
</dbReference>
<evidence type="ECO:0000256" key="4">
    <source>
        <dbReference type="RuleBase" id="RU003651"/>
    </source>
</evidence>
<dbReference type="Proteomes" id="UP000031056">
    <property type="component" value="Unassembled WGS sequence"/>
</dbReference>
<dbReference type="FunFam" id="3.40.50.300:FF:000093">
    <property type="entry name" value="Fidgetin-like 1"/>
    <property type="match status" value="1"/>
</dbReference>
<dbReference type="PANTHER" id="PTHR23074:SF17">
    <property type="entry name" value="FIDGETIN-LIKE PROTEIN 1"/>
    <property type="match status" value="1"/>
</dbReference>
<dbReference type="InterPro" id="IPR003959">
    <property type="entry name" value="ATPase_AAA_core"/>
</dbReference>
<evidence type="ECO:0000259" key="5">
    <source>
        <dbReference type="SMART" id="SM00382"/>
    </source>
</evidence>
<feature type="domain" description="AAA+ ATPase" evidence="5">
    <location>
        <begin position="187"/>
        <end position="323"/>
    </location>
</feature>
<dbReference type="Pfam" id="PF09336">
    <property type="entry name" value="Vps4_C"/>
    <property type="match status" value="1"/>
</dbReference>
<dbReference type="InterPro" id="IPR050304">
    <property type="entry name" value="MT-severing_AAA_ATPase"/>
</dbReference>
<dbReference type="Gene3D" id="3.40.50.300">
    <property type="entry name" value="P-loop containing nucleotide triphosphate hydrolases"/>
    <property type="match status" value="1"/>
</dbReference>
<comment type="caution">
    <text evidence="6">The sequence shown here is derived from an EMBL/GenBank/DDBJ whole genome shotgun (WGS) entry which is preliminary data.</text>
</comment>
<dbReference type="OrthoDB" id="10251136at2759"/>
<dbReference type="EMBL" id="JOKQ01000012">
    <property type="protein sequence ID" value="KHN68870.1"/>
    <property type="molecule type" value="Genomic_DNA"/>
</dbReference>
<dbReference type="FunCoup" id="A0A0B2UIS5">
    <property type="interactions" value="217"/>
</dbReference>
<dbReference type="InterPro" id="IPR003593">
    <property type="entry name" value="AAA+_ATPase"/>
</dbReference>
<dbReference type="FunFam" id="1.10.8.60:FF:000022">
    <property type="entry name" value="Fidgetin like 1"/>
    <property type="match status" value="1"/>
</dbReference>
<dbReference type="InterPro" id="IPR041569">
    <property type="entry name" value="AAA_lid_3"/>
</dbReference>
<dbReference type="Pfam" id="PF17862">
    <property type="entry name" value="AAA_lid_3"/>
    <property type="match status" value="1"/>
</dbReference>
<dbReference type="HOGENOM" id="CLU_000688_21_0_1"/>
<proteinExistence type="inferred from homology"/>
<keyword evidence="3 4" id="KW-0067">ATP-binding</keyword>
<dbReference type="SMART" id="SM00382">
    <property type="entry name" value="AAA"/>
    <property type="match status" value="1"/>
</dbReference>
<evidence type="ECO:0000256" key="3">
    <source>
        <dbReference type="ARBA" id="ARBA00022840"/>
    </source>
</evidence>
<sequence>MDDSFYVLQAILEKHNIPEFPTLLPSELRTDEVVQYLQPLYAELLADVARNNDILPLLASFTAIPEELNIKEVEALLNGNKSAKGDFFTPEAQCLSSPVPVKNEYPEFSTAAGAKIAKKDQKGKEEVDNESNIESYILDRIRNEILEAVVNIGWDDIIGLENVKKTINEIVLWPMLRPDLFTGLRGPPRGLLLFGPPGTGKTMIGKCIASQCKATFFSISASSLTSKWVGEGEKMVRALFYLARTMQPSVVFIDEIDSLLSQRSDNENEGSRRIKTEFLVQFDGAATSGNDRILVIGATNRPHEIDEAARRRLVKRIYVPLPEPLGRRKMVEHLIREYSNVLCNTDMDKIAQITEGYSGSDIFNLCREASLEPLREIDDINDFKSDDTRPINLEDFIKATRQIRKSVSESDLETYVEWNSKFGSVP</sequence>
<dbReference type="InterPro" id="IPR027417">
    <property type="entry name" value="P-loop_NTPase"/>
</dbReference>
<dbReference type="Gene3D" id="1.10.8.60">
    <property type="match status" value="1"/>
</dbReference>
<dbReference type="AlphaFoldDB" id="A0A0B2UIS5"/>
<name>A0A0B2UIS5_9MICR</name>
<gene>
    <name evidence="6" type="ORF">M896_120920</name>
</gene>
<dbReference type="GO" id="GO:0005524">
    <property type="term" value="F:ATP binding"/>
    <property type="evidence" value="ECO:0007669"/>
    <property type="project" value="UniProtKB-KW"/>
</dbReference>
<organism evidence="6 7">
    <name type="scientific">Ordospora colligata OC4</name>
    <dbReference type="NCBI Taxonomy" id="1354746"/>
    <lineage>
        <taxon>Eukaryota</taxon>
        <taxon>Fungi</taxon>
        <taxon>Fungi incertae sedis</taxon>
        <taxon>Microsporidia</taxon>
        <taxon>Ordosporidae</taxon>
        <taxon>Ordospora</taxon>
    </lineage>
</organism>
<dbReference type="RefSeq" id="XP_014562912.1">
    <property type="nucleotide sequence ID" value="XM_014707426.1"/>
</dbReference>
<accession>A0A0B2UIS5</accession>
<dbReference type="GO" id="GO:0016887">
    <property type="term" value="F:ATP hydrolysis activity"/>
    <property type="evidence" value="ECO:0007669"/>
    <property type="project" value="InterPro"/>
</dbReference>
<evidence type="ECO:0000313" key="7">
    <source>
        <dbReference type="Proteomes" id="UP000031056"/>
    </source>
</evidence>
<evidence type="ECO:0000313" key="6">
    <source>
        <dbReference type="EMBL" id="KHN68870.1"/>
    </source>
</evidence>
<reference evidence="6 7" key="1">
    <citation type="journal article" date="2014" name="MBio">
        <title>The Ordospora colligata genome; evolution of extreme reduction in microsporidia and host-to-parasite horizontal gene transfer.</title>
        <authorList>
            <person name="Pombert J.-F."/>
            <person name="Haag K.L."/>
            <person name="Beidas S."/>
            <person name="Ebert D."/>
            <person name="Keeling P.J."/>
        </authorList>
    </citation>
    <scope>NUCLEOTIDE SEQUENCE [LARGE SCALE GENOMIC DNA]</scope>
    <source>
        <strain evidence="6 7">OC4</strain>
    </source>
</reference>
<dbReference type="SUPFAM" id="SSF52540">
    <property type="entry name" value="P-loop containing nucleoside triphosphate hydrolases"/>
    <property type="match status" value="1"/>
</dbReference>